<name>A0A1G7F0U6_9SPHI</name>
<evidence type="ECO:0000256" key="6">
    <source>
        <dbReference type="SAM" id="Phobius"/>
    </source>
</evidence>
<evidence type="ECO:0000256" key="2">
    <source>
        <dbReference type="ARBA" id="ARBA00022475"/>
    </source>
</evidence>
<dbReference type="PANTHER" id="PTHR33545:SF3">
    <property type="entry name" value="UPF0750 MEMBRANE PROTEIN YQFU"/>
    <property type="match status" value="1"/>
</dbReference>
<evidence type="ECO:0000313" key="8">
    <source>
        <dbReference type="EMBL" id="SDE69519.1"/>
    </source>
</evidence>
<dbReference type="Pfam" id="PF10035">
    <property type="entry name" value="DUF2179"/>
    <property type="match status" value="1"/>
</dbReference>
<dbReference type="PANTHER" id="PTHR33545">
    <property type="entry name" value="UPF0750 MEMBRANE PROTEIN YITT-RELATED"/>
    <property type="match status" value="1"/>
</dbReference>
<dbReference type="InterPro" id="IPR003740">
    <property type="entry name" value="YitT"/>
</dbReference>
<dbReference type="CDD" id="cd16380">
    <property type="entry name" value="YitT_C"/>
    <property type="match status" value="1"/>
</dbReference>
<sequence>MRAFLGTDKLYLDMKGMKIFKDSIMIGLGIISAAFGLKGFLLSSHFIDGGVTGISMLVADLSAIPISILIFVINVPFLWLGYKKLGLYFAIKSTIAIGLLSVSLVFINFPDVTHDKLLTAVFGGVFIGTGSGLAIRGGAVLDGTEIAAVLVSKKTQLLKVSDFILLLNVLIFGLAAFFLGVEPAMYSILTYMAAAKMIDFILNGIEQYSGITVISLHSEAIRRAITVTLGRGVTIYQGKSGYGKDGHINDPRDIVFTVATRLEIPLLKQTILRIDPKAFIVQQSIDDTTGGLLKRKGLH</sequence>
<organism evidence="8 9">
    <name type="scientific">Mucilaginibacter pineti</name>
    <dbReference type="NCBI Taxonomy" id="1391627"/>
    <lineage>
        <taxon>Bacteria</taxon>
        <taxon>Pseudomonadati</taxon>
        <taxon>Bacteroidota</taxon>
        <taxon>Sphingobacteriia</taxon>
        <taxon>Sphingobacteriales</taxon>
        <taxon>Sphingobacteriaceae</taxon>
        <taxon>Mucilaginibacter</taxon>
    </lineage>
</organism>
<proteinExistence type="predicted"/>
<keyword evidence="5 6" id="KW-0472">Membrane</keyword>
<dbReference type="Pfam" id="PF02588">
    <property type="entry name" value="YitT_membrane"/>
    <property type="match status" value="1"/>
</dbReference>
<evidence type="ECO:0000256" key="1">
    <source>
        <dbReference type="ARBA" id="ARBA00004651"/>
    </source>
</evidence>
<evidence type="ECO:0000313" key="9">
    <source>
        <dbReference type="Proteomes" id="UP000199072"/>
    </source>
</evidence>
<feature type="transmembrane region" description="Helical" evidence="6">
    <location>
        <begin position="53"/>
        <end position="73"/>
    </location>
</feature>
<keyword evidence="4 6" id="KW-1133">Transmembrane helix</keyword>
<evidence type="ECO:0000256" key="3">
    <source>
        <dbReference type="ARBA" id="ARBA00022692"/>
    </source>
</evidence>
<protein>
    <submittedName>
        <fullName evidence="8">Uncharacterized membrane-anchored protein YitT, contains DUF161 and DUF2179 domains</fullName>
    </submittedName>
</protein>
<dbReference type="EMBL" id="FNAI01000008">
    <property type="protein sequence ID" value="SDE69519.1"/>
    <property type="molecule type" value="Genomic_DNA"/>
</dbReference>
<accession>A0A1G7F0U6</accession>
<keyword evidence="2" id="KW-1003">Cell membrane</keyword>
<gene>
    <name evidence="8" type="ORF">SAMN05216464_108244</name>
</gene>
<feature type="transmembrane region" description="Helical" evidence="6">
    <location>
        <begin position="85"/>
        <end position="107"/>
    </location>
</feature>
<feature type="transmembrane region" description="Helical" evidence="6">
    <location>
        <begin position="24"/>
        <end position="47"/>
    </location>
</feature>
<comment type="subcellular location">
    <subcellularLocation>
        <location evidence="1">Cell membrane</location>
        <topology evidence="1">Multi-pass membrane protein</topology>
    </subcellularLocation>
</comment>
<dbReference type="InterPro" id="IPR051461">
    <property type="entry name" value="UPF0750_membrane"/>
</dbReference>
<dbReference type="AlphaFoldDB" id="A0A1G7F0U6"/>
<dbReference type="Gene3D" id="3.30.70.120">
    <property type="match status" value="1"/>
</dbReference>
<evidence type="ECO:0000256" key="4">
    <source>
        <dbReference type="ARBA" id="ARBA00022989"/>
    </source>
</evidence>
<feature type="transmembrane region" description="Helical" evidence="6">
    <location>
        <begin position="160"/>
        <end position="178"/>
    </location>
</feature>
<feature type="transmembrane region" description="Helical" evidence="6">
    <location>
        <begin position="119"/>
        <end position="139"/>
    </location>
</feature>
<evidence type="ECO:0000259" key="7">
    <source>
        <dbReference type="Pfam" id="PF10035"/>
    </source>
</evidence>
<dbReference type="InterPro" id="IPR019264">
    <property type="entry name" value="DUF2179"/>
</dbReference>
<feature type="domain" description="DUF2179" evidence="7">
    <location>
        <begin position="231"/>
        <end position="290"/>
    </location>
</feature>
<dbReference type="PIRSF" id="PIRSF006483">
    <property type="entry name" value="Membrane_protein_YitT"/>
    <property type="match status" value="1"/>
</dbReference>
<dbReference type="Proteomes" id="UP000199072">
    <property type="component" value="Unassembled WGS sequence"/>
</dbReference>
<dbReference type="STRING" id="1391627.SAMN05216464_108244"/>
<reference evidence="8 9" key="1">
    <citation type="submission" date="2016-10" db="EMBL/GenBank/DDBJ databases">
        <authorList>
            <person name="de Groot N.N."/>
        </authorList>
    </citation>
    <scope>NUCLEOTIDE SEQUENCE [LARGE SCALE GENOMIC DNA]</scope>
    <source>
        <strain evidence="8 9">47C3B</strain>
    </source>
</reference>
<dbReference type="InterPro" id="IPR015867">
    <property type="entry name" value="N-reg_PII/ATP_PRibTrfase_C"/>
</dbReference>
<evidence type="ECO:0000256" key="5">
    <source>
        <dbReference type="ARBA" id="ARBA00023136"/>
    </source>
</evidence>
<keyword evidence="3 6" id="KW-0812">Transmembrane</keyword>
<dbReference type="GO" id="GO:0005886">
    <property type="term" value="C:plasma membrane"/>
    <property type="evidence" value="ECO:0007669"/>
    <property type="project" value="UniProtKB-SubCell"/>
</dbReference>
<keyword evidence="9" id="KW-1185">Reference proteome</keyword>